<dbReference type="Proteomes" id="UP001161257">
    <property type="component" value="Unassembled WGS sequence"/>
</dbReference>
<accession>A0AA37VNL5</accession>
<evidence type="ECO:0000313" key="2">
    <source>
        <dbReference type="Proteomes" id="UP001161257"/>
    </source>
</evidence>
<protein>
    <submittedName>
        <fullName evidence="1">Uncharacterized protein</fullName>
    </submittedName>
</protein>
<proteinExistence type="predicted"/>
<dbReference type="RefSeq" id="WP_284356459.1">
    <property type="nucleotide sequence ID" value="NZ_BSKF01000013.1"/>
</dbReference>
<gene>
    <name evidence="1" type="ORF">PPUN14671_39170</name>
</gene>
<reference evidence="1" key="1">
    <citation type="submission" date="2023-01" db="EMBL/GenBank/DDBJ databases">
        <title>Whole-genome sequence of Pseudomonas putida NBRC 14671.</title>
        <authorList>
            <person name="Morohoshi T."/>
            <person name="Someya N."/>
        </authorList>
    </citation>
    <scope>NUCLEOTIDE SEQUENCE</scope>
    <source>
        <strain evidence="1">NBRC 14671</strain>
    </source>
</reference>
<organism evidence="1 2">
    <name type="scientific">Pseudomonas putida</name>
    <name type="common">Arthrobacter siderocapsulatus</name>
    <dbReference type="NCBI Taxonomy" id="303"/>
    <lineage>
        <taxon>Bacteria</taxon>
        <taxon>Pseudomonadati</taxon>
        <taxon>Pseudomonadota</taxon>
        <taxon>Gammaproteobacteria</taxon>
        <taxon>Pseudomonadales</taxon>
        <taxon>Pseudomonadaceae</taxon>
        <taxon>Pseudomonas</taxon>
    </lineage>
</organism>
<dbReference type="AlphaFoldDB" id="A0AA37VNL5"/>
<evidence type="ECO:0000313" key="1">
    <source>
        <dbReference type="EMBL" id="GLO37081.1"/>
    </source>
</evidence>
<comment type="caution">
    <text evidence="1">The sequence shown here is derived from an EMBL/GenBank/DDBJ whole genome shotgun (WGS) entry which is preliminary data.</text>
</comment>
<sequence length="149" mass="16631">MSQETITSENLYRIYKDLMRAHAELDKRIAAEYKKPKEDRATQEELDARTKEANEILQGASYAYNLYVTNALSKIKGSAETINKGIKEAADVIKKLKIADQTIKVISKLIEITVVLGTAVGNWKNLGKLPDLIKDLADLVKEAREAEPA</sequence>
<name>A0AA37VNL5_PSEPU</name>
<dbReference type="EMBL" id="BSKJ01000009">
    <property type="protein sequence ID" value="GLO37081.1"/>
    <property type="molecule type" value="Genomic_DNA"/>
</dbReference>